<dbReference type="Proteomes" id="UP001066276">
    <property type="component" value="Chromosome 7"/>
</dbReference>
<reference evidence="2" key="1">
    <citation type="journal article" date="2022" name="bioRxiv">
        <title>Sequencing and chromosome-scale assembly of the giantPleurodeles waltlgenome.</title>
        <authorList>
            <person name="Brown T."/>
            <person name="Elewa A."/>
            <person name="Iarovenko S."/>
            <person name="Subramanian E."/>
            <person name="Araus A.J."/>
            <person name="Petzold A."/>
            <person name="Susuki M."/>
            <person name="Suzuki K.-i.T."/>
            <person name="Hayashi T."/>
            <person name="Toyoda A."/>
            <person name="Oliveira C."/>
            <person name="Osipova E."/>
            <person name="Leigh N.D."/>
            <person name="Simon A."/>
            <person name="Yun M.H."/>
        </authorList>
    </citation>
    <scope>NUCLEOTIDE SEQUENCE</scope>
    <source>
        <strain evidence="2">20211129_DDA</strain>
        <tissue evidence="2">Liver</tissue>
    </source>
</reference>
<evidence type="ECO:0000313" key="3">
    <source>
        <dbReference type="Proteomes" id="UP001066276"/>
    </source>
</evidence>
<protein>
    <submittedName>
        <fullName evidence="2">Uncharacterized protein</fullName>
    </submittedName>
</protein>
<feature type="compositionally biased region" description="Basic and acidic residues" evidence="1">
    <location>
        <begin position="1"/>
        <end position="54"/>
    </location>
</feature>
<evidence type="ECO:0000313" key="2">
    <source>
        <dbReference type="EMBL" id="KAJ1127516.1"/>
    </source>
</evidence>
<comment type="caution">
    <text evidence="2">The sequence shown here is derived from an EMBL/GenBank/DDBJ whole genome shotgun (WGS) entry which is preliminary data.</text>
</comment>
<dbReference type="EMBL" id="JANPWB010000011">
    <property type="protein sequence ID" value="KAJ1127516.1"/>
    <property type="molecule type" value="Genomic_DNA"/>
</dbReference>
<name>A0AAV7PH16_PLEWA</name>
<organism evidence="2 3">
    <name type="scientific">Pleurodeles waltl</name>
    <name type="common">Iberian ribbed newt</name>
    <dbReference type="NCBI Taxonomy" id="8319"/>
    <lineage>
        <taxon>Eukaryota</taxon>
        <taxon>Metazoa</taxon>
        <taxon>Chordata</taxon>
        <taxon>Craniata</taxon>
        <taxon>Vertebrata</taxon>
        <taxon>Euteleostomi</taxon>
        <taxon>Amphibia</taxon>
        <taxon>Batrachia</taxon>
        <taxon>Caudata</taxon>
        <taxon>Salamandroidea</taxon>
        <taxon>Salamandridae</taxon>
        <taxon>Pleurodelinae</taxon>
        <taxon>Pleurodeles</taxon>
    </lineage>
</organism>
<feature type="compositionally biased region" description="Basic and acidic residues" evidence="1">
    <location>
        <begin position="75"/>
        <end position="91"/>
    </location>
</feature>
<gene>
    <name evidence="2" type="ORF">NDU88_005915</name>
</gene>
<evidence type="ECO:0000256" key="1">
    <source>
        <dbReference type="SAM" id="MobiDB-lite"/>
    </source>
</evidence>
<dbReference type="AlphaFoldDB" id="A0AAV7PH16"/>
<accession>A0AAV7PH16</accession>
<proteinExistence type="predicted"/>
<keyword evidence="3" id="KW-1185">Reference proteome</keyword>
<sequence length="91" mass="10600">MNPRDQPEGGRNKKVKGQEKIEHGKLKDQRECEGEKEQRESGYIEKQEKQRRGVSDTGCEIPLASKQMQHNPTEAADRDDTNRRQQMDFET</sequence>
<feature type="region of interest" description="Disordered" evidence="1">
    <location>
        <begin position="1"/>
        <end position="91"/>
    </location>
</feature>